<evidence type="ECO:0000313" key="4">
    <source>
        <dbReference type="EMBL" id="GAD92699.1"/>
    </source>
</evidence>
<keyword evidence="2" id="KW-1133">Transmembrane helix</keyword>
<gene>
    <name evidence="4" type="ORF">PVAR5_1292</name>
</gene>
<name>V5F9B7_BYSSN</name>
<dbReference type="PANTHER" id="PTHR35340">
    <property type="entry name" value="PQQ ENZYME REPEAT PROTEIN-RELATED"/>
    <property type="match status" value="1"/>
</dbReference>
<sequence>MSSSPFLSLFLRFSALFFCCNVVLAAEVDVATGNDLMSFVTRPDIKAPRYEVIIHDPESMTSGYWFAAPYSVIDPEAPTRKWMPCQVGPHIYDGNGTLIWSGACVFENRNVFDFRPLTNIDDEVHMSFILQHAYRDDSVKGSGMIYDQNYEHEKIVGVTNDLSAFNMHEFKVLDGGKTALACTYRTENVDFADLGRPGETGVVLMGGFEEIDTATGKVLFEWSSRDHISLNDSTFMVPGMELPHDAPGWDYVHVNSVDKNANGDYLLSARFTDTIYLISGQDGHIIWRLGGEHSDFDQDFGFYRQHHAQFVPSDDGETVISFLNNASDEGSQQDLLSTALIVKLDTTSSPMTARVVKRFERPDGELTRLRGSVQILSNPGGKGDGNVFVGWSEQGYHSEFSPSGQCVMEARFLSPRFSSYRTFKLPNNNFHGRPSEPPAVKSFVYASAISPTVISTVTVFYVSWNGATDVASWNFYAQAQDSSARVLVGNVRKTDFESMFMADGYLDWISAEALDSNGNTLAWSEVQRSILPENWSQSGLSIKPDDPSELPSLDDYIDDDDDESVDGVEDEEDSSYGIFGGLGGFLVFLLLVACSVTGVAVDVWLGQTQKTKLDRKLNAEADAAVSRSERGERYIQLPLDEEVYALSDMSRRNSTASK</sequence>
<protein>
    <recommendedName>
        <fullName evidence="6">ASST-domain-containing protein</fullName>
    </recommendedName>
</protein>
<keyword evidence="2" id="KW-0472">Membrane</keyword>
<dbReference type="EMBL" id="BAUL01000035">
    <property type="protein sequence ID" value="GAD92699.1"/>
    <property type="molecule type" value="Genomic_DNA"/>
</dbReference>
<evidence type="ECO:0000256" key="3">
    <source>
        <dbReference type="SAM" id="SignalP"/>
    </source>
</evidence>
<keyword evidence="3" id="KW-0732">Signal</keyword>
<feature type="chain" id="PRO_5004733027" description="ASST-domain-containing protein" evidence="3">
    <location>
        <begin position="26"/>
        <end position="658"/>
    </location>
</feature>
<dbReference type="InterPro" id="IPR039535">
    <property type="entry name" value="ASST-like"/>
</dbReference>
<evidence type="ECO:0000256" key="1">
    <source>
        <dbReference type="SAM" id="MobiDB-lite"/>
    </source>
</evidence>
<dbReference type="Pfam" id="PF14269">
    <property type="entry name" value="Arylsulfotran_2"/>
    <property type="match status" value="1"/>
</dbReference>
<keyword evidence="5" id="KW-1185">Reference proteome</keyword>
<accession>V5F9B7</accession>
<feature type="transmembrane region" description="Helical" evidence="2">
    <location>
        <begin position="578"/>
        <end position="605"/>
    </location>
</feature>
<evidence type="ECO:0000313" key="5">
    <source>
        <dbReference type="Proteomes" id="UP000018001"/>
    </source>
</evidence>
<comment type="caution">
    <text evidence="4">The sequence shown here is derived from an EMBL/GenBank/DDBJ whole genome shotgun (WGS) entry which is preliminary data.</text>
</comment>
<dbReference type="OrthoDB" id="5427350at2759"/>
<feature type="region of interest" description="Disordered" evidence="1">
    <location>
        <begin position="537"/>
        <end position="571"/>
    </location>
</feature>
<organism evidence="4 5">
    <name type="scientific">Byssochlamys spectabilis (strain No. 5 / NBRC 109023)</name>
    <name type="common">Paecilomyces variotii</name>
    <dbReference type="NCBI Taxonomy" id="1356009"/>
    <lineage>
        <taxon>Eukaryota</taxon>
        <taxon>Fungi</taxon>
        <taxon>Dikarya</taxon>
        <taxon>Ascomycota</taxon>
        <taxon>Pezizomycotina</taxon>
        <taxon>Eurotiomycetes</taxon>
        <taxon>Eurotiomycetidae</taxon>
        <taxon>Eurotiales</taxon>
        <taxon>Thermoascaceae</taxon>
        <taxon>Paecilomyces</taxon>
    </lineage>
</organism>
<reference evidence="5" key="1">
    <citation type="journal article" date="2014" name="Genome Announc.">
        <title>Draft genome sequence of the formaldehyde-resistant fungus Byssochlamys spectabilis No. 5 (anamorph Paecilomyces variotii No. 5) (NBRC109023).</title>
        <authorList>
            <person name="Oka T."/>
            <person name="Ekino K."/>
            <person name="Fukuda K."/>
            <person name="Nomura Y."/>
        </authorList>
    </citation>
    <scope>NUCLEOTIDE SEQUENCE [LARGE SCALE GENOMIC DNA]</scope>
    <source>
        <strain evidence="5">No. 5 / NBRC 109023</strain>
    </source>
</reference>
<dbReference type="InParanoid" id="V5F9B7"/>
<dbReference type="AlphaFoldDB" id="V5F9B7"/>
<dbReference type="InterPro" id="IPR053143">
    <property type="entry name" value="Arylsulfate_ST"/>
</dbReference>
<feature type="signal peptide" evidence="3">
    <location>
        <begin position="1"/>
        <end position="25"/>
    </location>
</feature>
<dbReference type="HOGENOM" id="CLU_018249_1_1_1"/>
<evidence type="ECO:0000256" key="2">
    <source>
        <dbReference type="SAM" id="Phobius"/>
    </source>
</evidence>
<proteinExistence type="predicted"/>
<dbReference type="Proteomes" id="UP000018001">
    <property type="component" value="Unassembled WGS sequence"/>
</dbReference>
<keyword evidence="2" id="KW-0812">Transmembrane</keyword>
<feature type="compositionally biased region" description="Acidic residues" evidence="1">
    <location>
        <begin position="555"/>
        <end position="571"/>
    </location>
</feature>
<dbReference type="eggNOG" id="ENOG502SI58">
    <property type="taxonomic scope" value="Eukaryota"/>
</dbReference>
<evidence type="ECO:0008006" key="6">
    <source>
        <dbReference type="Google" id="ProtNLM"/>
    </source>
</evidence>
<dbReference type="PANTHER" id="PTHR35340:SF8">
    <property type="entry name" value="ASST-DOMAIN-CONTAINING PROTEIN"/>
    <property type="match status" value="1"/>
</dbReference>